<proteinExistence type="inferred from homology"/>
<dbReference type="PANTHER" id="PTHR21255">
    <property type="entry name" value="T-COMPLEX-ASSOCIATED-TESTIS-EXPRESSED 1/ DYNEIN LIGHT CHAIN"/>
    <property type="match status" value="1"/>
</dbReference>
<dbReference type="GO" id="GO:0005737">
    <property type="term" value="C:cytoplasm"/>
    <property type="evidence" value="ECO:0007669"/>
    <property type="project" value="TreeGrafter"/>
</dbReference>
<gene>
    <name evidence="3" type="primary">LOC116288019</name>
</gene>
<dbReference type="AlphaFoldDB" id="A0A6P8H559"/>
<dbReference type="GO" id="GO:0007018">
    <property type="term" value="P:microtubule-based movement"/>
    <property type="evidence" value="ECO:0007669"/>
    <property type="project" value="TreeGrafter"/>
</dbReference>
<dbReference type="InParanoid" id="A0A6P8H559"/>
<dbReference type="GO" id="GO:0045505">
    <property type="term" value="F:dynein intermediate chain binding"/>
    <property type="evidence" value="ECO:0007669"/>
    <property type="project" value="TreeGrafter"/>
</dbReference>
<dbReference type="PANTHER" id="PTHR21255:SF7">
    <property type="entry name" value="DYNEIN LIGHT CHAIN TCTEX-TYPE PROTEIN 2B"/>
    <property type="match status" value="1"/>
</dbReference>
<dbReference type="Gene3D" id="3.30.1140.40">
    <property type="entry name" value="Tctex-1"/>
    <property type="match status" value="1"/>
</dbReference>
<protein>
    <submittedName>
        <fullName evidence="3">Tctex1 domain-containing protein 1-A-like</fullName>
    </submittedName>
</protein>
<dbReference type="Proteomes" id="UP000515163">
    <property type="component" value="Unplaced"/>
</dbReference>
<dbReference type="InterPro" id="IPR005334">
    <property type="entry name" value="Tctex-1-like"/>
</dbReference>
<evidence type="ECO:0000313" key="3">
    <source>
        <dbReference type="RefSeq" id="XP_031550596.1"/>
    </source>
</evidence>
<keyword evidence="2" id="KW-1185">Reference proteome</keyword>
<dbReference type="Pfam" id="PF03645">
    <property type="entry name" value="Tctex-1"/>
    <property type="match status" value="1"/>
</dbReference>
<dbReference type="GO" id="GO:0005868">
    <property type="term" value="C:cytoplasmic dynein complex"/>
    <property type="evidence" value="ECO:0007669"/>
    <property type="project" value="TreeGrafter"/>
</dbReference>
<name>A0A6P8H559_ACTTE</name>
<dbReference type="RefSeq" id="XP_031550596.1">
    <property type="nucleotide sequence ID" value="XM_031694736.1"/>
</dbReference>
<dbReference type="KEGG" id="aten:116288019"/>
<dbReference type="InterPro" id="IPR038586">
    <property type="entry name" value="Tctex-1-like_sf"/>
</dbReference>
<sequence>MERLIPNSQFKSDEILLEEKQFGVNLVQSVCKDILDENLYDLKYNAARCKVLATELSERMRNEVRAITASKYKVISTVSIGSLQSQLNVESRCLWLPQSDSFTSVSFKNSSIFAIATIFWISID</sequence>
<accession>A0A6P8H559</accession>
<dbReference type="CDD" id="cd21451">
    <property type="entry name" value="DLC-like_TCTEX1D"/>
    <property type="match status" value="1"/>
</dbReference>
<reference evidence="3" key="1">
    <citation type="submission" date="2025-08" db="UniProtKB">
        <authorList>
            <consortium name="RefSeq"/>
        </authorList>
    </citation>
    <scope>IDENTIFICATION</scope>
    <source>
        <tissue evidence="3">Tentacle</tissue>
    </source>
</reference>
<evidence type="ECO:0000256" key="1">
    <source>
        <dbReference type="ARBA" id="ARBA00005361"/>
    </source>
</evidence>
<dbReference type="GeneID" id="116288019"/>
<evidence type="ECO:0000313" key="2">
    <source>
        <dbReference type="Proteomes" id="UP000515163"/>
    </source>
</evidence>
<organism evidence="2 3">
    <name type="scientific">Actinia tenebrosa</name>
    <name type="common">Australian red waratah sea anemone</name>
    <dbReference type="NCBI Taxonomy" id="6105"/>
    <lineage>
        <taxon>Eukaryota</taxon>
        <taxon>Metazoa</taxon>
        <taxon>Cnidaria</taxon>
        <taxon>Anthozoa</taxon>
        <taxon>Hexacorallia</taxon>
        <taxon>Actiniaria</taxon>
        <taxon>Actiniidae</taxon>
        <taxon>Actinia</taxon>
    </lineage>
</organism>
<comment type="similarity">
    <text evidence="1">Belongs to the dynein light chain Tctex-type family.</text>
</comment>
<dbReference type="OrthoDB" id="10248487at2759"/>